<keyword evidence="1" id="KW-0732">Signal</keyword>
<feature type="signal peptide" evidence="1">
    <location>
        <begin position="1"/>
        <end position="18"/>
    </location>
</feature>
<protein>
    <submittedName>
        <fullName evidence="2">Uncharacterized protein</fullName>
    </submittedName>
</protein>
<organism evidence="2 3">
    <name type="scientific">Flavobacterium gilvum</name>
    <dbReference type="NCBI Taxonomy" id="1492737"/>
    <lineage>
        <taxon>Bacteria</taxon>
        <taxon>Pseudomonadati</taxon>
        <taxon>Bacteroidota</taxon>
        <taxon>Flavobacteriia</taxon>
        <taxon>Flavobacteriales</taxon>
        <taxon>Flavobacteriaceae</taxon>
        <taxon>Flavobacterium</taxon>
    </lineage>
</organism>
<evidence type="ECO:0000256" key="1">
    <source>
        <dbReference type="SAM" id="SignalP"/>
    </source>
</evidence>
<proteinExistence type="predicted"/>
<gene>
    <name evidence="2" type="ORF">EM308_05565</name>
</gene>
<sequence>MRSSWLLLFSFLFGHAFGQQPTALAPLGFIESNSSISSKLFFICQTIKTFVIQTISLAGKDNTYIQSGTLNGKQITKTKLFKQE</sequence>
<feature type="chain" id="PRO_5042232225" evidence="1">
    <location>
        <begin position="19"/>
        <end position="84"/>
    </location>
</feature>
<dbReference type="KEGG" id="fgl:EM308_05565"/>
<evidence type="ECO:0000313" key="3">
    <source>
        <dbReference type="Proteomes" id="UP000175968"/>
    </source>
</evidence>
<evidence type="ECO:0000313" key="2">
    <source>
        <dbReference type="EMBL" id="AOW09018.1"/>
    </source>
</evidence>
<dbReference type="AlphaFoldDB" id="A0AAC9I522"/>
<reference evidence="2 3" key="1">
    <citation type="submission" date="2016-10" db="EMBL/GenBank/DDBJ databases">
        <title>Flavobacterium gilvum sp. nov., isolated from stream water.</title>
        <authorList>
            <person name="Shin S.-K."/>
            <person name="Cho Y.-J."/>
            <person name="Yi H."/>
        </authorList>
    </citation>
    <scope>NUCLEOTIDE SEQUENCE [LARGE SCALE GENOMIC DNA]</scope>
    <source>
        <strain evidence="2 3">EM1308</strain>
    </source>
</reference>
<dbReference type="Proteomes" id="UP000175968">
    <property type="component" value="Chromosome"/>
</dbReference>
<dbReference type="EMBL" id="CP017479">
    <property type="protein sequence ID" value="AOW09018.1"/>
    <property type="molecule type" value="Genomic_DNA"/>
</dbReference>
<keyword evidence="3" id="KW-1185">Reference proteome</keyword>
<dbReference type="RefSeq" id="WP_035634192.1">
    <property type="nucleotide sequence ID" value="NZ_CP017479.1"/>
</dbReference>
<accession>A0AAC9I522</accession>
<name>A0AAC9I522_9FLAO</name>